<evidence type="ECO:0000256" key="1">
    <source>
        <dbReference type="SAM" id="MobiDB-lite"/>
    </source>
</evidence>
<feature type="compositionally biased region" description="Acidic residues" evidence="1">
    <location>
        <begin position="149"/>
        <end position="160"/>
    </location>
</feature>
<proteinExistence type="predicted"/>
<name>A0A6A7AB67_9PLEO</name>
<feature type="compositionally biased region" description="Low complexity" evidence="1">
    <location>
        <begin position="396"/>
        <end position="407"/>
    </location>
</feature>
<feature type="compositionally biased region" description="Basic residues" evidence="1">
    <location>
        <begin position="129"/>
        <end position="144"/>
    </location>
</feature>
<feature type="region of interest" description="Disordered" evidence="1">
    <location>
        <begin position="1"/>
        <end position="438"/>
    </location>
</feature>
<feature type="compositionally biased region" description="Polar residues" evidence="1">
    <location>
        <begin position="572"/>
        <end position="587"/>
    </location>
</feature>
<keyword evidence="3" id="KW-1185">Reference proteome</keyword>
<feature type="compositionally biased region" description="Acidic residues" evidence="1">
    <location>
        <begin position="65"/>
        <end position="78"/>
    </location>
</feature>
<feature type="compositionally biased region" description="Polar residues" evidence="1">
    <location>
        <begin position="646"/>
        <end position="660"/>
    </location>
</feature>
<sequence>MTPRTRSSNQDANDKVYYSKKVAQQRYFPHKRKTVRRPSAANDDSGKKQMRFLPEKMRIRRDVADSEEEDDEDEDMEDGGVAIPLKVEDEEDGRHVITGETTRGRGHKRRRGSMEADSEDNDEPTGPTLKRRRKPAAPRRRRRSRQVDAEAEPEFDDEDVVTPNHTKPKVDRSRTLRRQSTMTQLVEGRRPLSDTEEPAFKPVKRSSRLSWGGQSKKGKDQKQRTLTQMIPGMKPLEIESDEDLAEELNDKAAQERDNQAYGEAIATRLAQEGLYQDRSDEVEAADTEDQFARQSESRQNGQQGEEEVLSMQTLQTPSLVIDSIENETTEDEESYQSTQFIDAPITRTRQSPRRASARKPRIPQATEAPLTAPQRTARSKFGLLSTPEKRRIRVIPSSQSPPESPLSTQISPSKAIRAPLQERSGNATQGAETPSKRKQVAFQLPAKEPAPPPTLRKFRSVIQDSEDDEDDIIEEGENRVVHHVDTRTQAAVQNVNDATHGRDVGHETQAMLDQIDQACANADDNAGWASRESSEELGVSIFDREQESSQELGVSIFDREQESSPELGELPTQRNAPQPKDTANSYRITHAGIKQEPSHYELPVTTQVPSSPPMIQHPVEDTCPSTPLVIMDSSDEEDELEPTPPHQSTRIMTQASSHTLQQSADLDGALIQVPRSPAHHESQKSHSSKAEQQLQNEWSSYSQYINARPGHTSSMNVAHDKYSYDATPRPPRPIAQQHYMSQATTVDEVTPRKNRTQRTISANTTPRKIASSQPMSSPSKPPPLFIPSSFPSPTKARMDEWSSPVYGRTQETYGLGYNGGSLEDFSIPLPPPVEEDDD</sequence>
<gene>
    <name evidence="2" type="ORF">CC86DRAFT_443464</name>
</gene>
<feature type="region of interest" description="Disordered" evidence="1">
    <location>
        <begin position="560"/>
        <end position="660"/>
    </location>
</feature>
<feature type="compositionally biased region" description="Polar residues" evidence="1">
    <location>
        <begin position="757"/>
        <end position="766"/>
    </location>
</feature>
<accession>A0A6A7AB67</accession>
<feature type="region of interest" description="Disordered" evidence="1">
    <location>
        <begin position="743"/>
        <end position="838"/>
    </location>
</feature>
<feature type="compositionally biased region" description="Basic and acidic residues" evidence="1">
    <location>
        <begin position="53"/>
        <end position="64"/>
    </location>
</feature>
<feature type="compositionally biased region" description="Basic residues" evidence="1">
    <location>
        <begin position="350"/>
        <end position="361"/>
    </location>
</feature>
<feature type="region of interest" description="Disordered" evidence="1">
    <location>
        <begin position="675"/>
        <end position="695"/>
    </location>
</feature>
<feature type="compositionally biased region" description="Polar residues" evidence="1">
    <location>
        <begin position="292"/>
        <end position="303"/>
    </location>
</feature>
<dbReference type="Proteomes" id="UP000799424">
    <property type="component" value="Unassembled WGS sequence"/>
</dbReference>
<evidence type="ECO:0000313" key="2">
    <source>
        <dbReference type="EMBL" id="KAF2830476.1"/>
    </source>
</evidence>
<reference evidence="2" key="1">
    <citation type="journal article" date="2020" name="Stud. Mycol.">
        <title>101 Dothideomycetes genomes: a test case for predicting lifestyles and emergence of pathogens.</title>
        <authorList>
            <person name="Haridas S."/>
            <person name="Albert R."/>
            <person name="Binder M."/>
            <person name="Bloem J."/>
            <person name="Labutti K."/>
            <person name="Salamov A."/>
            <person name="Andreopoulos B."/>
            <person name="Baker S."/>
            <person name="Barry K."/>
            <person name="Bills G."/>
            <person name="Bluhm B."/>
            <person name="Cannon C."/>
            <person name="Castanera R."/>
            <person name="Culley D."/>
            <person name="Daum C."/>
            <person name="Ezra D."/>
            <person name="Gonzalez J."/>
            <person name="Henrissat B."/>
            <person name="Kuo A."/>
            <person name="Liang C."/>
            <person name="Lipzen A."/>
            <person name="Lutzoni F."/>
            <person name="Magnuson J."/>
            <person name="Mondo S."/>
            <person name="Nolan M."/>
            <person name="Ohm R."/>
            <person name="Pangilinan J."/>
            <person name="Park H.-J."/>
            <person name="Ramirez L."/>
            <person name="Alfaro M."/>
            <person name="Sun H."/>
            <person name="Tritt A."/>
            <person name="Yoshinaga Y."/>
            <person name="Zwiers L.-H."/>
            <person name="Turgeon B."/>
            <person name="Goodwin S."/>
            <person name="Spatafora J."/>
            <person name="Crous P."/>
            <person name="Grigoriev I."/>
        </authorList>
    </citation>
    <scope>NUCLEOTIDE SEQUENCE</scope>
    <source>
        <strain evidence="2">CBS 113818</strain>
    </source>
</reference>
<dbReference type="OrthoDB" id="73788at2759"/>
<evidence type="ECO:0000313" key="3">
    <source>
        <dbReference type="Proteomes" id="UP000799424"/>
    </source>
</evidence>
<feature type="compositionally biased region" description="Polar residues" evidence="1">
    <location>
        <begin position="423"/>
        <end position="432"/>
    </location>
</feature>
<feature type="compositionally biased region" description="Acidic residues" evidence="1">
    <location>
        <begin position="324"/>
        <end position="334"/>
    </location>
</feature>
<feature type="compositionally biased region" description="Acidic residues" evidence="1">
    <location>
        <begin position="238"/>
        <end position="247"/>
    </location>
</feature>
<dbReference type="AlphaFoldDB" id="A0A6A7AB67"/>
<organism evidence="2 3">
    <name type="scientific">Ophiobolus disseminans</name>
    <dbReference type="NCBI Taxonomy" id="1469910"/>
    <lineage>
        <taxon>Eukaryota</taxon>
        <taxon>Fungi</taxon>
        <taxon>Dikarya</taxon>
        <taxon>Ascomycota</taxon>
        <taxon>Pezizomycotina</taxon>
        <taxon>Dothideomycetes</taxon>
        <taxon>Pleosporomycetidae</taxon>
        <taxon>Pleosporales</taxon>
        <taxon>Pleosporineae</taxon>
        <taxon>Phaeosphaeriaceae</taxon>
        <taxon>Ophiobolus</taxon>
    </lineage>
</organism>
<protein>
    <submittedName>
        <fullName evidence="2">Uncharacterized protein</fullName>
    </submittedName>
</protein>
<dbReference type="EMBL" id="MU006219">
    <property type="protein sequence ID" value="KAF2830476.1"/>
    <property type="molecule type" value="Genomic_DNA"/>
</dbReference>
<feature type="compositionally biased region" description="Polar residues" evidence="1">
    <location>
        <begin position="1"/>
        <end position="11"/>
    </location>
</feature>
<feature type="compositionally biased region" description="Basic and acidic residues" evidence="1">
    <location>
        <begin position="248"/>
        <end position="258"/>
    </location>
</feature>